<dbReference type="GO" id="GO:0006760">
    <property type="term" value="P:folic acid-containing compound metabolic process"/>
    <property type="evidence" value="ECO:0007669"/>
    <property type="project" value="InterPro"/>
</dbReference>
<proteinExistence type="predicted"/>
<evidence type="ECO:0000259" key="1">
    <source>
        <dbReference type="SMART" id="SM00905"/>
    </source>
</evidence>
<evidence type="ECO:0000313" key="3">
    <source>
        <dbReference type="Proteomes" id="UP001161160"/>
    </source>
</evidence>
<gene>
    <name evidence="2" type="ORF">M2127_001316</name>
</gene>
<organism evidence="2 3">
    <name type="scientific">Polynucleobacter sphagniphilus</name>
    <dbReference type="NCBI Taxonomy" id="1743169"/>
    <lineage>
        <taxon>Bacteria</taxon>
        <taxon>Pseudomonadati</taxon>
        <taxon>Pseudomonadota</taxon>
        <taxon>Betaproteobacteria</taxon>
        <taxon>Burkholderiales</taxon>
        <taxon>Burkholderiaceae</taxon>
        <taxon>Polynucleobacter</taxon>
    </lineage>
</organism>
<dbReference type="GeneID" id="83596206"/>
<accession>A0AA43S616</accession>
<dbReference type="Pfam" id="PF02152">
    <property type="entry name" value="FolB"/>
    <property type="match status" value="1"/>
</dbReference>
<dbReference type="SMART" id="SM00905">
    <property type="entry name" value="FolB"/>
    <property type="match status" value="1"/>
</dbReference>
<protein>
    <submittedName>
        <fullName evidence="2">Dihydroneopterin aldolase</fullName>
    </submittedName>
</protein>
<dbReference type="GO" id="GO:0004150">
    <property type="term" value="F:dihydroneopterin aldolase activity"/>
    <property type="evidence" value="ECO:0007669"/>
    <property type="project" value="InterPro"/>
</dbReference>
<dbReference type="InterPro" id="IPR043133">
    <property type="entry name" value="GTP-CH-I_C/QueF"/>
</dbReference>
<dbReference type="SUPFAM" id="SSF55620">
    <property type="entry name" value="Tetrahydrobiopterin biosynthesis enzymes-like"/>
    <property type="match status" value="1"/>
</dbReference>
<name>A0AA43S616_9BURK</name>
<comment type="caution">
    <text evidence="2">The sequence shown here is derived from an EMBL/GenBank/DDBJ whole genome shotgun (WGS) entry which is preliminary data.</text>
</comment>
<dbReference type="AlphaFoldDB" id="A0AA43S616"/>
<dbReference type="EMBL" id="JARXYA010000005">
    <property type="protein sequence ID" value="MDH6504012.1"/>
    <property type="molecule type" value="Genomic_DNA"/>
</dbReference>
<sequence>MQSNACIELKDLKLQTQIGTYGPDATVPKEHLLDLTLFIDSKLVFIAEDLMENVFDYDPLVLEIIQIAGHGHYETQERLMTRIIQICSKYPEIQSLEISLRKSPVFANSGSLGVRLSIDQNTLADIRIA</sequence>
<evidence type="ECO:0000313" key="2">
    <source>
        <dbReference type="EMBL" id="MDH6504012.1"/>
    </source>
</evidence>
<dbReference type="InterPro" id="IPR006157">
    <property type="entry name" value="FolB_dom"/>
</dbReference>
<feature type="domain" description="Dihydroneopterin aldolase/epimerase" evidence="1">
    <location>
        <begin position="7"/>
        <end position="118"/>
    </location>
</feature>
<dbReference type="RefSeq" id="WP_076023910.1">
    <property type="nucleotide sequence ID" value="NZ_JAQFIK010000004.1"/>
</dbReference>
<keyword evidence="3" id="KW-1185">Reference proteome</keyword>
<dbReference type="Proteomes" id="UP001161160">
    <property type="component" value="Unassembled WGS sequence"/>
</dbReference>
<dbReference type="Gene3D" id="3.30.1130.10">
    <property type="match status" value="1"/>
</dbReference>
<reference evidence="2" key="1">
    <citation type="submission" date="2023-04" db="EMBL/GenBank/DDBJ databases">
        <title>Genome Encyclopedia of Bacteria and Archaea VI: Functional Genomics of Type Strains.</title>
        <authorList>
            <person name="Whitman W."/>
        </authorList>
    </citation>
    <scope>NUCLEOTIDE SEQUENCE</scope>
    <source>
        <strain evidence="2">Enz.4-51</strain>
    </source>
</reference>